<evidence type="ECO:0000313" key="2">
    <source>
        <dbReference type="Proteomes" id="UP001295740"/>
    </source>
</evidence>
<dbReference type="AlphaFoldDB" id="A0AAI8YM09"/>
<accession>A0AAI8YM09</accession>
<comment type="caution">
    <text evidence="1">The sequence shown here is derived from an EMBL/GenBank/DDBJ whole genome shotgun (WGS) entry which is preliminary data.</text>
</comment>
<keyword evidence="2" id="KW-1185">Reference proteome</keyword>
<name>A0AAI8YM09_9PEZI</name>
<dbReference type="Proteomes" id="UP001295740">
    <property type="component" value="Unassembled WGS sequence"/>
</dbReference>
<dbReference type="EMBL" id="CAUWAG010000012">
    <property type="protein sequence ID" value="CAJ2509649.1"/>
    <property type="molecule type" value="Genomic_DNA"/>
</dbReference>
<protein>
    <submittedName>
        <fullName evidence="1">Uu.00g146750.m01.CDS01</fullName>
    </submittedName>
</protein>
<reference evidence="1" key="1">
    <citation type="submission" date="2023-10" db="EMBL/GenBank/DDBJ databases">
        <authorList>
            <person name="Hackl T."/>
        </authorList>
    </citation>
    <scope>NUCLEOTIDE SEQUENCE</scope>
</reference>
<evidence type="ECO:0000313" key="1">
    <source>
        <dbReference type="EMBL" id="CAJ2509649.1"/>
    </source>
</evidence>
<proteinExistence type="predicted"/>
<sequence length="158" mass="18778">MTDNYKRINALTNKKLQEDGYYVIKQTLPKDGYYSKAPEEMKQLIDKLGYQHAWIVVGQVKKFRDKLDFQAMMYDLKMYDPYYMGSKTYIGEKDWIAPKSSNLQYLGELDGQDVERVEDWIKEWKGDEDDEDNQHIDFSTDQNNCATFVDWMAEQFGF</sequence>
<gene>
    <name evidence="1" type="ORF">KHLLAP_LOCUS10117</name>
</gene>
<organism evidence="1 2">
    <name type="scientific">Anthostomella pinea</name>
    <dbReference type="NCBI Taxonomy" id="933095"/>
    <lineage>
        <taxon>Eukaryota</taxon>
        <taxon>Fungi</taxon>
        <taxon>Dikarya</taxon>
        <taxon>Ascomycota</taxon>
        <taxon>Pezizomycotina</taxon>
        <taxon>Sordariomycetes</taxon>
        <taxon>Xylariomycetidae</taxon>
        <taxon>Xylariales</taxon>
        <taxon>Xylariaceae</taxon>
        <taxon>Anthostomella</taxon>
    </lineage>
</organism>